<evidence type="ECO:0000313" key="5">
    <source>
        <dbReference type="EMBL" id="MDY5146725.1"/>
    </source>
</evidence>
<name>A0AAW9HGQ7_9ACTO</name>
<dbReference type="GO" id="GO:0030077">
    <property type="term" value="C:plasma membrane light-harvesting complex"/>
    <property type="evidence" value="ECO:0007669"/>
    <property type="project" value="InterPro"/>
</dbReference>
<reference evidence="4 6" key="1">
    <citation type="submission" date="2023-10" db="EMBL/GenBank/DDBJ databases">
        <title>Whole Genome based description of the genera Actinobaculum and Actinotignum reveals a complex phylogenetic relationship within the species included in the genus Actinotignum.</title>
        <authorList>
            <person name="Jensen C.S."/>
            <person name="Dargis R."/>
            <person name="Kemp M."/>
            <person name="Christensen J.J."/>
        </authorList>
    </citation>
    <scope>NUCLEOTIDE SEQUENCE</scope>
    <source>
        <strain evidence="5 6">SLA_B089</strain>
        <strain evidence="4">SLA_B245</strain>
    </source>
</reference>
<sequence>MAENKNVQDLLNATAFDSHNDKLGGVKEVFLDAETGQPFFVEVGHGLFGMSSSLVPLRGSHLEGEELHLAFVKDAIKDAPDFDVEQGITPEEQDRLLAHYHLTDAREGDRYSTEVPPVGAGVPETAGGASEGTPRTAAEHPAPVTDADDHSVVRSEERLNVSKDNVATGTVRLHKYVVHDTETVEVPVTREEVRVERTPIKEGEEYVGEISEGGAAVTLHEERVNVEKETVPVERVSLHKDVVQDTETVSEDVAKEQIEIEDKTGRSTK</sequence>
<feature type="region of interest" description="Disordered" evidence="1">
    <location>
        <begin position="107"/>
        <end position="150"/>
    </location>
</feature>
<feature type="domain" description="PRC-barrel" evidence="2">
    <location>
        <begin position="7"/>
        <end position="63"/>
    </location>
</feature>
<dbReference type="PANTHER" id="PTHR38463">
    <property type="entry name" value="STRESS RESPONSE PROTEIN YSNF"/>
    <property type="match status" value="1"/>
</dbReference>
<dbReference type="EMBL" id="JAWNFV010000013">
    <property type="protein sequence ID" value="MDY5140969.1"/>
    <property type="molecule type" value="Genomic_DNA"/>
</dbReference>
<dbReference type="AlphaFoldDB" id="A0AAW9HGQ7"/>
<evidence type="ECO:0000313" key="6">
    <source>
        <dbReference type="Proteomes" id="UP001284901"/>
    </source>
</evidence>
<dbReference type="InterPro" id="IPR014747">
    <property type="entry name" value="Bac_photo_RC_H_C"/>
</dbReference>
<evidence type="ECO:0000256" key="1">
    <source>
        <dbReference type="SAM" id="MobiDB-lite"/>
    </source>
</evidence>
<dbReference type="Pfam" id="PF09557">
    <property type="entry name" value="DUF2382"/>
    <property type="match status" value="1"/>
</dbReference>
<feature type="domain" description="DUF2382" evidence="3">
    <location>
        <begin position="154"/>
        <end position="260"/>
    </location>
</feature>
<dbReference type="Proteomes" id="UP001284901">
    <property type="component" value="Unassembled WGS sequence"/>
</dbReference>
<dbReference type="GeneID" id="92814405"/>
<evidence type="ECO:0000313" key="7">
    <source>
        <dbReference type="Proteomes" id="UP001288320"/>
    </source>
</evidence>
<evidence type="ECO:0000313" key="4">
    <source>
        <dbReference type="EMBL" id="MDY5140969.1"/>
    </source>
</evidence>
<accession>A0AAW9HGQ7</accession>
<proteinExistence type="predicted"/>
<comment type="caution">
    <text evidence="4">The sequence shown here is derived from an EMBL/GenBank/DDBJ whole genome shotgun (WGS) entry which is preliminary data.</text>
</comment>
<dbReference type="InterPro" id="IPR052967">
    <property type="entry name" value="Stress_Response_Assoc"/>
</dbReference>
<dbReference type="Pfam" id="PF05239">
    <property type="entry name" value="PRC"/>
    <property type="match status" value="1"/>
</dbReference>
<gene>
    <name evidence="4" type="ORF">R6G74_06560</name>
    <name evidence="5" type="ORF">R6P33_06825</name>
</gene>
<dbReference type="InterPro" id="IPR011033">
    <property type="entry name" value="PRC_barrel-like_sf"/>
</dbReference>
<dbReference type="RefSeq" id="WP_087070634.1">
    <property type="nucleotide sequence ID" value="NZ_CAUPFC010000009.1"/>
</dbReference>
<dbReference type="InterPro" id="IPR027275">
    <property type="entry name" value="PRC-brl_dom"/>
</dbReference>
<organism evidence="4 7">
    <name type="scientific">Actinotignum timonense</name>
    <dbReference type="NCBI Taxonomy" id="1870995"/>
    <lineage>
        <taxon>Bacteria</taxon>
        <taxon>Bacillati</taxon>
        <taxon>Actinomycetota</taxon>
        <taxon>Actinomycetes</taxon>
        <taxon>Actinomycetales</taxon>
        <taxon>Actinomycetaceae</taxon>
        <taxon>Actinotignum</taxon>
    </lineage>
</organism>
<evidence type="ECO:0000259" key="2">
    <source>
        <dbReference type="Pfam" id="PF05239"/>
    </source>
</evidence>
<dbReference type="EMBL" id="JAWNFY010000018">
    <property type="protein sequence ID" value="MDY5146725.1"/>
    <property type="molecule type" value="Genomic_DNA"/>
</dbReference>
<evidence type="ECO:0000259" key="3">
    <source>
        <dbReference type="Pfam" id="PF09557"/>
    </source>
</evidence>
<dbReference type="Proteomes" id="UP001288320">
    <property type="component" value="Unassembled WGS sequence"/>
</dbReference>
<dbReference type="SUPFAM" id="SSF50346">
    <property type="entry name" value="PRC-barrel domain"/>
    <property type="match status" value="1"/>
</dbReference>
<protein>
    <submittedName>
        <fullName evidence="4">PRC and DUF2382 domain-containing protein</fullName>
    </submittedName>
</protein>
<dbReference type="NCBIfam" id="TIGR02271">
    <property type="entry name" value="YsnF/AvaK domain"/>
    <property type="match status" value="1"/>
</dbReference>
<dbReference type="InterPro" id="IPR019060">
    <property type="entry name" value="DUF2382"/>
</dbReference>
<dbReference type="GO" id="GO:0019684">
    <property type="term" value="P:photosynthesis, light reaction"/>
    <property type="evidence" value="ECO:0007669"/>
    <property type="project" value="InterPro"/>
</dbReference>
<dbReference type="PANTHER" id="PTHR38463:SF1">
    <property type="entry name" value="STRESS RESPONSE PROTEIN YSNF"/>
    <property type="match status" value="1"/>
</dbReference>
<keyword evidence="6" id="KW-1185">Reference proteome</keyword>
<dbReference type="Gene3D" id="3.90.50.10">
    <property type="entry name" value="Photosynthetic Reaction Center, subunit H, domain 2"/>
    <property type="match status" value="1"/>
</dbReference>